<keyword evidence="3" id="KW-0418">Kinase</keyword>
<reference evidence="3 4" key="1">
    <citation type="submission" date="2018-02" db="EMBL/GenBank/DDBJ databases">
        <title>The genomes of Aspergillus section Nigri reveals drivers in fungal speciation.</title>
        <authorList>
            <consortium name="DOE Joint Genome Institute"/>
            <person name="Vesth T.C."/>
            <person name="Nybo J."/>
            <person name="Theobald S."/>
            <person name="Brandl J."/>
            <person name="Frisvad J.C."/>
            <person name="Nielsen K.F."/>
            <person name="Lyhne E.K."/>
            <person name="Kogle M.E."/>
            <person name="Kuo A."/>
            <person name="Riley R."/>
            <person name="Clum A."/>
            <person name="Nolan M."/>
            <person name="Lipzen A."/>
            <person name="Salamov A."/>
            <person name="Henrissat B."/>
            <person name="Wiebenga A."/>
            <person name="De vries R.P."/>
            <person name="Grigoriev I.V."/>
            <person name="Mortensen U.H."/>
            <person name="Andersen M.R."/>
            <person name="Baker S.E."/>
        </authorList>
    </citation>
    <scope>NUCLEOTIDE SEQUENCE [LARGE SCALE GENOMIC DNA]</scope>
    <source>
        <strain evidence="3 4">CBS 121593</strain>
    </source>
</reference>
<evidence type="ECO:0000256" key="1">
    <source>
        <dbReference type="SAM" id="MobiDB-lite"/>
    </source>
</evidence>
<dbReference type="GeneID" id="37228295"/>
<sequence length="333" mass="38033">MTTNPCAACSWTPERQRRSFYESQVKLISTKGNRGIWSIGNGLILKDRGPGLRSFETFNANFVREKTIIPVPTIIGSWQDGDRVVILMKRIPGEPLSKLWPKLKPKERESIAKQTAGYLSQLRRLTSDKIQGVGNRPIYSNLLFPYKRGGDSFPPHGPFSSDDALWADMGIGIKKTFPASMYDDLRRVMPPAKPYTFTHCDLASDNIMVQDGKVKGILDWEYSGYFPVWWEYVCTSAAFNQEDQEWKTLLRKHLRDFTRARDWWSTYCVVCNDVEEDDESGSNTLADSVGDGEGQGKKTHLERDIRSDGDYSDDEPYRSESEKSIEAKRRNSM</sequence>
<protein>
    <submittedName>
        <fullName evidence="3">Kinase-like protein</fullName>
    </submittedName>
</protein>
<name>A0A395HAP5_9EURO</name>
<keyword evidence="3" id="KW-0808">Transferase</keyword>
<dbReference type="VEuPathDB" id="FungiDB:BO80DRAFT_483158"/>
<dbReference type="AlphaFoldDB" id="A0A395HAP5"/>
<dbReference type="Pfam" id="PF01636">
    <property type="entry name" value="APH"/>
    <property type="match status" value="1"/>
</dbReference>
<dbReference type="STRING" id="1448316.A0A395HAP5"/>
<dbReference type="EMBL" id="KZ824423">
    <property type="protein sequence ID" value="RAL04726.1"/>
    <property type="molecule type" value="Genomic_DNA"/>
</dbReference>
<dbReference type="RefSeq" id="XP_025579053.1">
    <property type="nucleotide sequence ID" value="XM_025723430.1"/>
</dbReference>
<dbReference type="Proteomes" id="UP000249402">
    <property type="component" value="Unassembled WGS sequence"/>
</dbReference>
<feature type="region of interest" description="Disordered" evidence="1">
    <location>
        <begin position="277"/>
        <end position="333"/>
    </location>
</feature>
<feature type="compositionally biased region" description="Basic and acidic residues" evidence="1">
    <location>
        <begin position="294"/>
        <end position="333"/>
    </location>
</feature>
<dbReference type="SUPFAM" id="SSF56112">
    <property type="entry name" value="Protein kinase-like (PK-like)"/>
    <property type="match status" value="1"/>
</dbReference>
<dbReference type="InterPro" id="IPR051678">
    <property type="entry name" value="AGP_Transferase"/>
</dbReference>
<dbReference type="InterPro" id="IPR011009">
    <property type="entry name" value="Kinase-like_dom_sf"/>
</dbReference>
<evidence type="ECO:0000259" key="2">
    <source>
        <dbReference type="Pfam" id="PF01636"/>
    </source>
</evidence>
<dbReference type="CDD" id="cd05120">
    <property type="entry name" value="APH_ChoK_like"/>
    <property type="match status" value="1"/>
</dbReference>
<accession>A0A395HAP5</accession>
<feature type="domain" description="Aminoglycoside phosphotransferase" evidence="2">
    <location>
        <begin position="61"/>
        <end position="246"/>
    </location>
</feature>
<keyword evidence="4" id="KW-1185">Reference proteome</keyword>
<dbReference type="InterPro" id="IPR002575">
    <property type="entry name" value="Aminoglycoside_PTrfase"/>
</dbReference>
<evidence type="ECO:0000313" key="3">
    <source>
        <dbReference type="EMBL" id="RAL04726.1"/>
    </source>
</evidence>
<gene>
    <name evidence="3" type="ORF">BO80DRAFT_483158</name>
</gene>
<dbReference type="OrthoDB" id="8300194at2759"/>
<dbReference type="PANTHER" id="PTHR21310:SF48">
    <property type="entry name" value="AMINOGLYCOSIDE PHOSPHOTRANSFERASE DOMAIN-CONTAINING PROTEIN"/>
    <property type="match status" value="1"/>
</dbReference>
<dbReference type="PANTHER" id="PTHR21310">
    <property type="entry name" value="AMINOGLYCOSIDE PHOSPHOTRANSFERASE-RELATED-RELATED"/>
    <property type="match status" value="1"/>
</dbReference>
<evidence type="ECO:0000313" key="4">
    <source>
        <dbReference type="Proteomes" id="UP000249402"/>
    </source>
</evidence>
<organism evidence="3 4">
    <name type="scientific">Aspergillus ibericus CBS 121593</name>
    <dbReference type="NCBI Taxonomy" id="1448316"/>
    <lineage>
        <taxon>Eukaryota</taxon>
        <taxon>Fungi</taxon>
        <taxon>Dikarya</taxon>
        <taxon>Ascomycota</taxon>
        <taxon>Pezizomycotina</taxon>
        <taxon>Eurotiomycetes</taxon>
        <taxon>Eurotiomycetidae</taxon>
        <taxon>Eurotiales</taxon>
        <taxon>Aspergillaceae</taxon>
        <taxon>Aspergillus</taxon>
        <taxon>Aspergillus subgen. Circumdati</taxon>
    </lineage>
</organism>
<dbReference type="GO" id="GO:0016301">
    <property type="term" value="F:kinase activity"/>
    <property type="evidence" value="ECO:0007669"/>
    <property type="project" value="UniProtKB-KW"/>
</dbReference>
<dbReference type="Gene3D" id="3.90.1200.10">
    <property type="match status" value="1"/>
</dbReference>
<proteinExistence type="predicted"/>